<keyword evidence="7" id="KW-1185">Reference proteome</keyword>
<feature type="compositionally biased region" description="Pro residues" evidence="3">
    <location>
        <begin position="245"/>
        <end position="275"/>
    </location>
</feature>
<dbReference type="AlphaFoldDB" id="A0A9Q1DK45"/>
<dbReference type="PANTHER" id="PTHR11216:SF69">
    <property type="entry name" value="EPIDERMAL GROWTH FACTOR RECEPTOR SUBSTRATE 15-LIKE 1"/>
    <property type="match status" value="1"/>
</dbReference>
<dbReference type="PROSITE" id="PS50031">
    <property type="entry name" value="EH"/>
    <property type="match status" value="3"/>
</dbReference>
<dbReference type="Pfam" id="PF12763">
    <property type="entry name" value="EH"/>
    <property type="match status" value="3"/>
</dbReference>
<feature type="compositionally biased region" description="Low complexity" evidence="3">
    <location>
        <begin position="195"/>
        <end position="204"/>
    </location>
</feature>
<accession>A0A9Q1DK45</accession>
<dbReference type="GO" id="GO:0005509">
    <property type="term" value="F:calcium ion binding"/>
    <property type="evidence" value="ECO:0007669"/>
    <property type="project" value="InterPro"/>
</dbReference>
<evidence type="ECO:0000256" key="1">
    <source>
        <dbReference type="ARBA" id="ARBA00022723"/>
    </source>
</evidence>
<feature type="compositionally biased region" description="Basic and acidic residues" evidence="3">
    <location>
        <begin position="612"/>
        <end position="636"/>
    </location>
</feature>
<evidence type="ECO:0000259" key="5">
    <source>
        <dbReference type="PROSITE" id="PS50222"/>
    </source>
</evidence>
<dbReference type="PANTHER" id="PTHR11216">
    <property type="entry name" value="EH DOMAIN"/>
    <property type="match status" value="1"/>
</dbReference>
<evidence type="ECO:0000256" key="2">
    <source>
        <dbReference type="ARBA" id="ARBA00022837"/>
    </source>
</evidence>
<dbReference type="EMBL" id="JAFJMO010000006">
    <property type="protein sequence ID" value="KAJ8273963.1"/>
    <property type="molecule type" value="Genomic_DNA"/>
</dbReference>
<comment type="caution">
    <text evidence="6">The sequence shown here is derived from an EMBL/GenBank/DDBJ whole genome shotgun (WGS) entry which is preliminary data.</text>
</comment>
<dbReference type="GO" id="GO:0030132">
    <property type="term" value="C:clathrin coat of coated pit"/>
    <property type="evidence" value="ECO:0007669"/>
    <property type="project" value="TreeGrafter"/>
</dbReference>
<protein>
    <recommendedName>
        <fullName evidence="8">Epidermal growth factor receptor substrate 15-like 1</fullName>
    </recommendedName>
</protein>
<feature type="domain" description="EF-hand" evidence="5">
    <location>
        <begin position="152"/>
        <end position="187"/>
    </location>
</feature>
<dbReference type="InterPro" id="IPR002048">
    <property type="entry name" value="EF_hand_dom"/>
</dbReference>
<dbReference type="GO" id="GO:0045296">
    <property type="term" value="F:cadherin binding"/>
    <property type="evidence" value="ECO:0007669"/>
    <property type="project" value="TreeGrafter"/>
</dbReference>
<sequence length="721" mass="78094">MAALMSLAQLSSGSPVYDSYYRQVDRGGTGRVGPAEGALFLKKSGLSDSTLGKIWELADPDGKGYLDKQGFFVALRLVSCAQNGRDVSIASLKLPLAPPNFPSLSTTSSTDSHWAVRVEERGKFEGICVCPLPVNGLLSGEKVKPVLINSNLPLDVLGRIWDLSDIDKDGHLDTDEFAVAMHLVYRARELEPVPSSLPASLIPPSKRKKPGGSLPGSVPVLPPQRACGPPTHASASAGTLSPKPSLDPQPQPPGTPKPSLNPPGTPKPSLDPPQPAVSWVVPVADRGRYDELFLKLDSDLDGLVGGGEVKEVFLQSGLSQALLAHIWTLADTRQKGKLTREQFSLAMHLVQQKVKKGLEPPGPDPDMLPPSDRAAPLPVHSSSLGSVEFTGVKELDDISQEIAELQREKFALEQEIREKEEAIRMKNNDVQVMQGALEREGSGLQNLASQKQDAQGRLEEMDQQKSKLESMLGDVQLKCQEESQLISSAQGQIETQEAGQKSQEEELSRAKSDLARLQQEEVQLEQSIQAGQSQLHTIGRSLRVTQDEITQARSRLAQIRDSQEEVTRSIEQCNAVLNGGSLSDMEDSFKTKASSSSSVFGSHSLELSADPFHSDDPFKSDPFKDPFGEDPFRESDPFTSTSSEDFFSKTLPSKAANSSSPKTKGPEPVRAGPHGNKVGFADFSKMSQRVPGDSFGREQDMQSQGPKKVLPSRPTPGVTWK</sequence>
<dbReference type="SMART" id="SM00027">
    <property type="entry name" value="EH"/>
    <property type="match status" value="3"/>
</dbReference>
<organism evidence="6 7">
    <name type="scientific">Conger conger</name>
    <name type="common">Conger eel</name>
    <name type="synonym">Muraena conger</name>
    <dbReference type="NCBI Taxonomy" id="82655"/>
    <lineage>
        <taxon>Eukaryota</taxon>
        <taxon>Metazoa</taxon>
        <taxon>Chordata</taxon>
        <taxon>Craniata</taxon>
        <taxon>Vertebrata</taxon>
        <taxon>Euteleostomi</taxon>
        <taxon>Actinopterygii</taxon>
        <taxon>Neopterygii</taxon>
        <taxon>Teleostei</taxon>
        <taxon>Anguilliformes</taxon>
        <taxon>Congridae</taxon>
        <taxon>Conger</taxon>
    </lineage>
</organism>
<dbReference type="SMART" id="SM00054">
    <property type="entry name" value="EFh"/>
    <property type="match status" value="4"/>
</dbReference>
<proteinExistence type="predicted"/>
<feature type="domain" description="EH" evidence="4">
    <location>
        <begin position="13"/>
        <end position="100"/>
    </location>
</feature>
<keyword evidence="2" id="KW-0106">Calcium</keyword>
<feature type="domain" description="EH" evidence="4">
    <location>
        <begin position="120"/>
        <end position="208"/>
    </location>
</feature>
<dbReference type="Gene3D" id="1.10.238.10">
    <property type="entry name" value="EF-hand"/>
    <property type="match status" value="3"/>
</dbReference>
<feature type="domain" description="EF-hand" evidence="5">
    <location>
        <begin position="46"/>
        <end position="81"/>
    </location>
</feature>
<dbReference type="PROSITE" id="PS50222">
    <property type="entry name" value="EF_HAND_2"/>
    <property type="match status" value="3"/>
</dbReference>
<dbReference type="InterPro" id="IPR011992">
    <property type="entry name" value="EF-hand-dom_pair"/>
</dbReference>
<dbReference type="OrthoDB" id="524326at2759"/>
<feature type="compositionally biased region" description="Low complexity" evidence="3">
    <location>
        <begin position="591"/>
        <end position="608"/>
    </location>
</feature>
<reference evidence="6" key="1">
    <citation type="journal article" date="2023" name="Science">
        <title>Genome structures resolve the early diversification of teleost fishes.</title>
        <authorList>
            <person name="Parey E."/>
            <person name="Louis A."/>
            <person name="Montfort J."/>
            <person name="Bouchez O."/>
            <person name="Roques C."/>
            <person name="Iampietro C."/>
            <person name="Lluch J."/>
            <person name="Castinel A."/>
            <person name="Donnadieu C."/>
            <person name="Desvignes T."/>
            <person name="Floi Bucao C."/>
            <person name="Jouanno E."/>
            <person name="Wen M."/>
            <person name="Mejri S."/>
            <person name="Dirks R."/>
            <person name="Jansen H."/>
            <person name="Henkel C."/>
            <person name="Chen W.J."/>
            <person name="Zahm M."/>
            <person name="Cabau C."/>
            <person name="Klopp C."/>
            <person name="Thompson A.W."/>
            <person name="Robinson-Rechavi M."/>
            <person name="Braasch I."/>
            <person name="Lecointre G."/>
            <person name="Bobe J."/>
            <person name="Postlethwait J.H."/>
            <person name="Berthelot C."/>
            <person name="Roest Crollius H."/>
            <person name="Guiguen Y."/>
        </authorList>
    </citation>
    <scope>NUCLEOTIDE SEQUENCE</scope>
    <source>
        <strain evidence="6">Concon-B</strain>
    </source>
</reference>
<feature type="compositionally biased region" description="Basic and acidic residues" evidence="3">
    <location>
        <begin position="502"/>
        <end position="513"/>
    </location>
</feature>
<feature type="region of interest" description="Disordered" evidence="3">
    <location>
        <begin position="579"/>
        <end position="721"/>
    </location>
</feature>
<dbReference type="InterPro" id="IPR018247">
    <property type="entry name" value="EF_Hand_1_Ca_BS"/>
</dbReference>
<name>A0A9Q1DK45_CONCO</name>
<feature type="domain" description="EH" evidence="4">
    <location>
        <begin position="285"/>
        <end position="375"/>
    </location>
</feature>
<dbReference type="SUPFAM" id="SSF47473">
    <property type="entry name" value="EF-hand"/>
    <property type="match status" value="3"/>
</dbReference>
<feature type="region of interest" description="Disordered" evidence="3">
    <location>
        <begin position="356"/>
        <end position="377"/>
    </location>
</feature>
<feature type="region of interest" description="Disordered" evidence="3">
    <location>
        <begin position="488"/>
        <end position="513"/>
    </location>
</feature>
<feature type="compositionally biased region" description="Polar residues" evidence="3">
    <location>
        <begin position="488"/>
        <end position="501"/>
    </location>
</feature>
<dbReference type="PROSITE" id="PS00018">
    <property type="entry name" value="EF_HAND_1"/>
    <property type="match status" value="1"/>
</dbReference>
<evidence type="ECO:0008006" key="8">
    <source>
        <dbReference type="Google" id="ProtNLM"/>
    </source>
</evidence>
<gene>
    <name evidence="6" type="ORF">COCON_G00085880</name>
</gene>
<evidence type="ECO:0000259" key="4">
    <source>
        <dbReference type="PROSITE" id="PS50031"/>
    </source>
</evidence>
<evidence type="ECO:0000313" key="6">
    <source>
        <dbReference type="EMBL" id="KAJ8273963.1"/>
    </source>
</evidence>
<feature type="domain" description="EF-hand" evidence="5">
    <location>
        <begin position="318"/>
        <end position="353"/>
    </location>
</feature>
<dbReference type="InterPro" id="IPR000261">
    <property type="entry name" value="EH_dom"/>
</dbReference>
<dbReference type="CDD" id="cd00052">
    <property type="entry name" value="EH"/>
    <property type="match status" value="3"/>
</dbReference>
<evidence type="ECO:0000256" key="3">
    <source>
        <dbReference type="SAM" id="MobiDB-lite"/>
    </source>
</evidence>
<dbReference type="GO" id="GO:0016197">
    <property type="term" value="P:endosomal transport"/>
    <property type="evidence" value="ECO:0007669"/>
    <property type="project" value="TreeGrafter"/>
</dbReference>
<dbReference type="GO" id="GO:0006897">
    <property type="term" value="P:endocytosis"/>
    <property type="evidence" value="ECO:0007669"/>
    <property type="project" value="TreeGrafter"/>
</dbReference>
<dbReference type="Proteomes" id="UP001152803">
    <property type="component" value="Unassembled WGS sequence"/>
</dbReference>
<feature type="region of interest" description="Disordered" evidence="3">
    <location>
        <begin position="195"/>
        <end position="277"/>
    </location>
</feature>
<keyword evidence="1" id="KW-0479">Metal-binding</keyword>
<evidence type="ECO:0000313" key="7">
    <source>
        <dbReference type="Proteomes" id="UP001152803"/>
    </source>
</evidence>